<feature type="transmembrane region" description="Helical" evidence="1">
    <location>
        <begin position="354"/>
        <end position="382"/>
    </location>
</feature>
<keyword evidence="2" id="KW-0732">Signal</keyword>
<organism evidence="3">
    <name type="scientific">uncultured Spirochaetota bacterium</name>
    <dbReference type="NCBI Taxonomy" id="460511"/>
    <lineage>
        <taxon>Bacteria</taxon>
        <taxon>Pseudomonadati</taxon>
        <taxon>Spirochaetota</taxon>
        <taxon>environmental samples</taxon>
    </lineage>
</organism>
<dbReference type="EMBL" id="UPXP01000031">
    <property type="protein sequence ID" value="VBB40826.1"/>
    <property type="molecule type" value="Genomic_DNA"/>
</dbReference>
<feature type="chain" id="PRO_5025057065" evidence="2">
    <location>
        <begin position="30"/>
        <end position="389"/>
    </location>
</feature>
<reference evidence="3" key="1">
    <citation type="submission" date="2018-07" db="EMBL/GenBank/DDBJ databases">
        <authorList>
            <consortium name="Genoscope - CEA"/>
            <person name="William W."/>
        </authorList>
    </citation>
    <scope>NUCLEOTIDE SEQUENCE</scope>
    <source>
        <strain evidence="3">IK1</strain>
    </source>
</reference>
<gene>
    <name evidence="3" type="ORF">TRIP_E370039</name>
</gene>
<keyword evidence="1" id="KW-1133">Transmembrane helix</keyword>
<keyword evidence="1" id="KW-0812">Transmembrane</keyword>
<feature type="transmembrane region" description="Helical" evidence="1">
    <location>
        <begin position="321"/>
        <end position="342"/>
    </location>
</feature>
<feature type="signal peptide" evidence="2">
    <location>
        <begin position="1"/>
        <end position="29"/>
    </location>
</feature>
<proteinExistence type="predicted"/>
<evidence type="ECO:0000256" key="2">
    <source>
        <dbReference type="SAM" id="SignalP"/>
    </source>
</evidence>
<accession>A0A652ZYG2</accession>
<protein>
    <submittedName>
        <fullName evidence="3">Uncharacterized protein</fullName>
    </submittedName>
</protein>
<dbReference type="AlphaFoldDB" id="A0A652ZYG2"/>
<evidence type="ECO:0000313" key="3">
    <source>
        <dbReference type="EMBL" id="VBB40826.1"/>
    </source>
</evidence>
<evidence type="ECO:0000256" key="1">
    <source>
        <dbReference type="SAM" id="Phobius"/>
    </source>
</evidence>
<name>A0A652ZYG2_9SPIR</name>
<keyword evidence="1" id="KW-0472">Membrane</keyword>
<sequence length="389" mass="42061">MRKSRRGGLRPALMLASISLFLCTSPHLAAQEQPAPGGATDSRDDGIVPAAYRRTLGLGLFFPLPGQELEKLIPENTSLDTLAALALEAGEGSMSATLPGLLASRLEPLAPYPGENQGSGESFWKRAEVAAKNKDEGFFDPRSDREAILALGGFAAGLYAQTPKGLEILLLYYEKGSPLPKFFHRHALGIAELEKLHEFFLPRLLSWVFGRSLSVYDIQTGVSGTLGVERRAGGGSSFFHQGSRIFLTETGPQVFSLSADGYEGRDIEIDNPGPFAYRLIQAPLKRLVESNPALEFNESTKVLEWENEEAFRKARGRFGAALGRFLLSLPLSVVSVGTFISAQEAYLRYAKPASAYYGAGAFAGLSVGLSLGFTIDTIVALVDLLRLSR</sequence>